<evidence type="ECO:0000313" key="2">
    <source>
        <dbReference type="Proteomes" id="UP000485058"/>
    </source>
</evidence>
<feature type="non-terminal residue" evidence="1">
    <location>
        <position position="101"/>
    </location>
</feature>
<name>A0A699ZPX8_HAELA</name>
<proteinExistence type="predicted"/>
<accession>A0A699ZPX8</accession>
<gene>
    <name evidence="1" type="ORF">HaLaN_22095</name>
</gene>
<reference evidence="1 2" key="1">
    <citation type="submission" date="2020-02" db="EMBL/GenBank/DDBJ databases">
        <title>Draft genome sequence of Haematococcus lacustris strain NIES-144.</title>
        <authorList>
            <person name="Morimoto D."/>
            <person name="Nakagawa S."/>
            <person name="Yoshida T."/>
            <person name="Sawayama S."/>
        </authorList>
    </citation>
    <scope>NUCLEOTIDE SEQUENCE [LARGE SCALE GENOMIC DNA]</scope>
    <source>
        <strain evidence="1 2">NIES-144</strain>
    </source>
</reference>
<dbReference type="EMBL" id="BLLF01002503">
    <property type="protein sequence ID" value="GFH24321.1"/>
    <property type="molecule type" value="Genomic_DNA"/>
</dbReference>
<evidence type="ECO:0000313" key="1">
    <source>
        <dbReference type="EMBL" id="GFH24321.1"/>
    </source>
</evidence>
<organism evidence="1 2">
    <name type="scientific">Haematococcus lacustris</name>
    <name type="common">Green alga</name>
    <name type="synonym">Haematococcus pluvialis</name>
    <dbReference type="NCBI Taxonomy" id="44745"/>
    <lineage>
        <taxon>Eukaryota</taxon>
        <taxon>Viridiplantae</taxon>
        <taxon>Chlorophyta</taxon>
        <taxon>core chlorophytes</taxon>
        <taxon>Chlorophyceae</taxon>
        <taxon>CS clade</taxon>
        <taxon>Chlamydomonadales</taxon>
        <taxon>Haematococcaceae</taxon>
        <taxon>Haematococcus</taxon>
    </lineage>
</organism>
<sequence>MDFEYVKELSIRLADTDKDATASLRQPQLDLDTLVRDLSMMIMRLGVVKPLETRKFIVVSRQSLGSTEAEVINLWRNVMKLIDLSTDQKQEVVELKRLFLT</sequence>
<protein>
    <submittedName>
        <fullName evidence="1">BZIP domain-containing protein</fullName>
    </submittedName>
</protein>
<dbReference type="AlphaFoldDB" id="A0A699ZPX8"/>
<dbReference type="Proteomes" id="UP000485058">
    <property type="component" value="Unassembled WGS sequence"/>
</dbReference>
<keyword evidence="2" id="KW-1185">Reference proteome</keyword>
<comment type="caution">
    <text evidence="1">The sequence shown here is derived from an EMBL/GenBank/DDBJ whole genome shotgun (WGS) entry which is preliminary data.</text>
</comment>